<proteinExistence type="predicted"/>
<dbReference type="AlphaFoldDB" id="A0A8R7NYQ4"/>
<dbReference type="Proteomes" id="UP000015106">
    <property type="component" value="Chromosome 1"/>
</dbReference>
<evidence type="ECO:0000313" key="1">
    <source>
        <dbReference type="EnsemblPlants" id="TuG1812G0100000875.01.T01.cds464943"/>
    </source>
</evidence>
<name>A0A8R7NYQ4_TRIUA</name>
<evidence type="ECO:0000313" key="2">
    <source>
        <dbReference type="Proteomes" id="UP000015106"/>
    </source>
</evidence>
<dbReference type="Gramene" id="TuG1812G0100000875.01.T01">
    <property type="protein sequence ID" value="TuG1812G0100000875.01.T01.cds464943"/>
    <property type="gene ID" value="TuG1812G0100000875.01"/>
</dbReference>
<accession>A0A8R7NYQ4</accession>
<reference evidence="1" key="3">
    <citation type="submission" date="2022-06" db="UniProtKB">
        <authorList>
            <consortium name="EnsemblPlants"/>
        </authorList>
    </citation>
    <scope>IDENTIFICATION</scope>
</reference>
<organism evidence="1 2">
    <name type="scientific">Triticum urartu</name>
    <name type="common">Red wild einkorn</name>
    <name type="synonym">Crithodium urartu</name>
    <dbReference type="NCBI Taxonomy" id="4572"/>
    <lineage>
        <taxon>Eukaryota</taxon>
        <taxon>Viridiplantae</taxon>
        <taxon>Streptophyta</taxon>
        <taxon>Embryophyta</taxon>
        <taxon>Tracheophyta</taxon>
        <taxon>Spermatophyta</taxon>
        <taxon>Magnoliopsida</taxon>
        <taxon>Liliopsida</taxon>
        <taxon>Poales</taxon>
        <taxon>Poaceae</taxon>
        <taxon>BOP clade</taxon>
        <taxon>Pooideae</taxon>
        <taxon>Triticodae</taxon>
        <taxon>Triticeae</taxon>
        <taxon>Triticinae</taxon>
        <taxon>Triticum</taxon>
    </lineage>
</organism>
<sequence>MCSEHSFNFSGIIWDANIVIDEIRRNVAS</sequence>
<keyword evidence="2" id="KW-1185">Reference proteome</keyword>
<protein>
    <submittedName>
        <fullName evidence="1">Uncharacterized protein</fullName>
    </submittedName>
</protein>
<reference evidence="1" key="2">
    <citation type="submission" date="2018-03" db="EMBL/GenBank/DDBJ databases">
        <title>The Triticum urartu genome reveals the dynamic nature of wheat genome evolution.</title>
        <authorList>
            <person name="Ling H."/>
            <person name="Ma B."/>
            <person name="Shi X."/>
            <person name="Liu H."/>
            <person name="Dong L."/>
            <person name="Sun H."/>
            <person name="Cao Y."/>
            <person name="Gao Q."/>
            <person name="Zheng S."/>
            <person name="Li Y."/>
            <person name="Yu Y."/>
            <person name="Du H."/>
            <person name="Qi M."/>
            <person name="Li Y."/>
            <person name="Yu H."/>
            <person name="Cui Y."/>
            <person name="Wang N."/>
            <person name="Chen C."/>
            <person name="Wu H."/>
            <person name="Zhao Y."/>
            <person name="Zhang J."/>
            <person name="Li Y."/>
            <person name="Zhou W."/>
            <person name="Zhang B."/>
            <person name="Hu W."/>
            <person name="Eijk M."/>
            <person name="Tang J."/>
            <person name="Witsenboer H."/>
            <person name="Zhao S."/>
            <person name="Li Z."/>
            <person name="Zhang A."/>
            <person name="Wang D."/>
            <person name="Liang C."/>
        </authorList>
    </citation>
    <scope>NUCLEOTIDE SEQUENCE [LARGE SCALE GENOMIC DNA]</scope>
    <source>
        <strain evidence="1">cv. G1812</strain>
    </source>
</reference>
<dbReference type="EnsemblPlants" id="TuG1812G0100000875.01.T01">
    <property type="protein sequence ID" value="TuG1812G0100000875.01.T01.cds464943"/>
    <property type="gene ID" value="TuG1812G0100000875.01"/>
</dbReference>
<reference evidence="2" key="1">
    <citation type="journal article" date="2013" name="Nature">
        <title>Draft genome of the wheat A-genome progenitor Triticum urartu.</title>
        <authorList>
            <person name="Ling H.Q."/>
            <person name="Zhao S."/>
            <person name="Liu D."/>
            <person name="Wang J."/>
            <person name="Sun H."/>
            <person name="Zhang C."/>
            <person name="Fan H."/>
            <person name="Li D."/>
            <person name="Dong L."/>
            <person name="Tao Y."/>
            <person name="Gao C."/>
            <person name="Wu H."/>
            <person name="Li Y."/>
            <person name="Cui Y."/>
            <person name="Guo X."/>
            <person name="Zheng S."/>
            <person name="Wang B."/>
            <person name="Yu K."/>
            <person name="Liang Q."/>
            <person name="Yang W."/>
            <person name="Lou X."/>
            <person name="Chen J."/>
            <person name="Feng M."/>
            <person name="Jian J."/>
            <person name="Zhang X."/>
            <person name="Luo G."/>
            <person name="Jiang Y."/>
            <person name="Liu J."/>
            <person name="Wang Z."/>
            <person name="Sha Y."/>
            <person name="Zhang B."/>
            <person name="Wu H."/>
            <person name="Tang D."/>
            <person name="Shen Q."/>
            <person name="Xue P."/>
            <person name="Zou S."/>
            <person name="Wang X."/>
            <person name="Liu X."/>
            <person name="Wang F."/>
            <person name="Yang Y."/>
            <person name="An X."/>
            <person name="Dong Z."/>
            <person name="Zhang K."/>
            <person name="Zhang X."/>
            <person name="Luo M.C."/>
            <person name="Dvorak J."/>
            <person name="Tong Y."/>
            <person name="Wang J."/>
            <person name="Yang H."/>
            <person name="Li Z."/>
            <person name="Wang D."/>
            <person name="Zhang A."/>
            <person name="Wang J."/>
        </authorList>
    </citation>
    <scope>NUCLEOTIDE SEQUENCE</scope>
    <source>
        <strain evidence="2">cv. G1812</strain>
    </source>
</reference>